<proteinExistence type="predicted"/>
<dbReference type="InterPro" id="IPR006597">
    <property type="entry name" value="Sel1-like"/>
</dbReference>
<name>A0ABT3MUI0_9GAMM</name>
<gene>
    <name evidence="2" type="ORF">NX722_10410</name>
</gene>
<keyword evidence="1" id="KW-0732">Signal</keyword>
<dbReference type="Proteomes" id="UP001209854">
    <property type="component" value="Unassembled WGS sequence"/>
</dbReference>
<feature type="signal peptide" evidence="1">
    <location>
        <begin position="1"/>
        <end position="17"/>
    </location>
</feature>
<dbReference type="PROSITE" id="PS51257">
    <property type="entry name" value="PROKAR_LIPOPROTEIN"/>
    <property type="match status" value="1"/>
</dbReference>
<dbReference type="InterPro" id="IPR011990">
    <property type="entry name" value="TPR-like_helical_dom_sf"/>
</dbReference>
<dbReference type="RefSeq" id="WP_262567914.1">
    <property type="nucleotide sequence ID" value="NZ_JAPFCC010000001.1"/>
</dbReference>
<dbReference type="PANTHER" id="PTHR11102">
    <property type="entry name" value="SEL-1-LIKE PROTEIN"/>
    <property type="match status" value="1"/>
</dbReference>
<reference evidence="2 3" key="1">
    <citation type="submission" date="2022-10" db="EMBL/GenBank/DDBJ databases">
        <title>High-quality genome sequences of two octocoral-associated bacteria, Endozoicomonas euniceicola EF212 and Endozoicomonas gorgoniicola PS125.</title>
        <authorList>
            <person name="Chiou Y.-J."/>
            <person name="Chen Y.-H."/>
        </authorList>
    </citation>
    <scope>NUCLEOTIDE SEQUENCE [LARGE SCALE GENOMIC DNA]</scope>
    <source>
        <strain evidence="2 3">PS125</strain>
    </source>
</reference>
<dbReference type="Gene3D" id="1.25.40.10">
    <property type="entry name" value="Tetratricopeptide repeat domain"/>
    <property type="match status" value="1"/>
</dbReference>
<dbReference type="EMBL" id="JAPFCC010000001">
    <property type="protein sequence ID" value="MCW7553041.1"/>
    <property type="molecule type" value="Genomic_DNA"/>
</dbReference>
<dbReference type="SMART" id="SM00671">
    <property type="entry name" value="SEL1"/>
    <property type="match status" value="2"/>
</dbReference>
<dbReference type="SUPFAM" id="SSF81901">
    <property type="entry name" value="HCP-like"/>
    <property type="match status" value="1"/>
</dbReference>
<comment type="caution">
    <text evidence="2">The sequence shown here is derived from an EMBL/GenBank/DDBJ whole genome shotgun (WGS) entry which is preliminary data.</text>
</comment>
<organism evidence="2 3">
    <name type="scientific">Endozoicomonas gorgoniicola</name>
    <dbReference type="NCBI Taxonomy" id="1234144"/>
    <lineage>
        <taxon>Bacteria</taxon>
        <taxon>Pseudomonadati</taxon>
        <taxon>Pseudomonadota</taxon>
        <taxon>Gammaproteobacteria</taxon>
        <taxon>Oceanospirillales</taxon>
        <taxon>Endozoicomonadaceae</taxon>
        <taxon>Endozoicomonas</taxon>
    </lineage>
</organism>
<evidence type="ECO:0000256" key="1">
    <source>
        <dbReference type="SAM" id="SignalP"/>
    </source>
</evidence>
<dbReference type="Pfam" id="PF08238">
    <property type="entry name" value="Sel1"/>
    <property type="match status" value="2"/>
</dbReference>
<feature type="chain" id="PRO_5047411851" description="Sel1 repeat family protein" evidence="1">
    <location>
        <begin position="18"/>
        <end position="186"/>
    </location>
</feature>
<protein>
    <recommendedName>
        <fullName evidence="4">Sel1 repeat family protein</fullName>
    </recommendedName>
</protein>
<accession>A0ABT3MUI0</accession>
<evidence type="ECO:0000313" key="2">
    <source>
        <dbReference type="EMBL" id="MCW7553041.1"/>
    </source>
</evidence>
<sequence length="186" mass="20475">MKKTYILLSLFLLAACAGPNPNPGERTVDIAWERYEYAKVFEILKPAAERGEPWAQLRMGVAYELGSGVKKDIPAAIRWYQLAASQEADDDWANGKLAGAAGKPGYFNQTSDALIAKFQLAGIYLRGEDTKANPEKALELIQHVSDKTRGNSLFYCCESSGGRYITSTQIAQRLNQAREASANRVP</sequence>
<evidence type="ECO:0000313" key="3">
    <source>
        <dbReference type="Proteomes" id="UP001209854"/>
    </source>
</evidence>
<dbReference type="PANTHER" id="PTHR11102:SF160">
    <property type="entry name" value="ERAD-ASSOCIATED E3 UBIQUITIN-PROTEIN LIGASE COMPONENT HRD3"/>
    <property type="match status" value="1"/>
</dbReference>
<dbReference type="InterPro" id="IPR050767">
    <property type="entry name" value="Sel1_AlgK"/>
</dbReference>
<evidence type="ECO:0008006" key="4">
    <source>
        <dbReference type="Google" id="ProtNLM"/>
    </source>
</evidence>
<keyword evidence="3" id="KW-1185">Reference proteome</keyword>